<dbReference type="Proteomes" id="UP001652625">
    <property type="component" value="Chromosome 02"/>
</dbReference>
<keyword evidence="3" id="KW-1015">Disulfide bond</keyword>
<dbReference type="SUPFAM" id="SSF100895">
    <property type="entry name" value="Kazal-type serine protease inhibitors"/>
    <property type="match status" value="3"/>
</dbReference>
<proteinExistence type="predicted"/>
<gene>
    <name evidence="7" type="primary">LOC101237210</name>
</gene>
<feature type="domain" description="Kazal-like" evidence="5">
    <location>
        <begin position="69"/>
        <end position="117"/>
    </location>
</feature>
<organism evidence="6 7">
    <name type="scientific">Hydra vulgaris</name>
    <name type="common">Hydra</name>
    <name type="synonym">Hydra attenuata</name>
    <dbReference type="NCBI Taxonomy" id="6087"/>
    <lineage>
        <taxon>Eukaryota</taxon>
        <taxon>Metazoa</taxon>
        <taxon>Cnidaria</taxon>
        <taxon>Hydrozoa</taxon>
        <taxon>Hydroidolina</taxon>
        <taxon>Anthoathecata</taxon>
        <taxon>Aplanulata</taxon>
        <taxon>Hydridae</taxon>
        <taxon>Hydra</taxon>
    </lineage>
</organism>
<dbReference type="PANTHER" id="PTHR10913">
    <property type="entry name" value="FOLLISTATIN-RELATED"/>
    <property type="match status" value="1"/>
</dbReference>
<evidence type="ECO:0000256" key="2">
    <source>
        <dbReference type="ARBA" id="ARBA00022900"/>
    </source>
</evidence>
<evidence type="ECO:0000259" key="5">
    <source>
        <dbReference type="SMART" id="SM00280"/>
    </source>
</evidence>
<dbReference type="InterPro" id="IPR002350">
    <property type="entry name" value="Kazal_dom"/>
</dbReference>
<dbReference type="InterPro" id="IPR050653">
    <property type="entry name" value="Prot_Inhib_GrowthFact_Antg"/>
</dbReference>
<feature type="signal peptide" evidence="4">
    <location>
        <begin position="1"/>
        <end position="18"/>
    </location>
</feature>
<dbReference type="SMART" id="SM00280">
    <property type="entry name" value="KAZAL"/>
    <property type="match status" value="3"/>
</dbReference>
<keyword evidence="1" id="KW-0646">Protease inhibitor</keyword>
<dbReference type="Pfam" id="PF07648">
    <property type="entry name" value="Kazal_2"/>
    <property type="match status" value="1"/>
</dbReference>
<protein>
    <submittedName>
        <fullName evidence="7">Four-domain proteases inhibitor</fullName>
    </submittedName>
</protein>
<dbReference type="Gene3D" id="3.30.60.30">
    <property type="match status" value="3"/>
</dbReference>
<evidence type="ECO:0000313" key="7">
    <source>
        <dbReference type="RefSeq" id="XP_065646277.1"/>
    </source>
</evidence>
<reference evidence="7" key="2">
    <citation type="submission" date="2025-08" db="UniProtKB">
        <authorList>
            <consortium name="RefSeq"/>
        </authorList>
    </citation>
    <scope>IDENTIFICATION</scope>
</reference>
<evidence type="ECO:0000256" key="3">
    <source>
        <dbReference type="ARBA" id="ARBA00023157"/>
    </source>
</evidence>
<accession>A0ABM4BBH8</accession>
<feature type="domain" description="Kazal-like" evidence="5">
    <location>
        <begin position="118"/>
        <end position="163"/>
    </location>
</feature>
<evidence type="ECO:0000313" key="6">
    <source>
        <dbReference type="Proteomes" id="UP001652625"/>
    </source>
</evidence>
<dbReference type="CDD" id="cd00104">
    <property type="entry name" value="KAZAL_FS"/>
    <property type="match status" value="2"/>
</dbReference>
<name>A0ABM4BBH8_HYDVU</name>
<keyword evidence="2" id="KW-0722">Serine protease inhibitor</keyword>
<dbReference type="InterPro" id="IPR036058">
    <property type="entry name" value="Kazal_dom_sf"/>
</dbReference>
<keyword evidence="4" id="KW-0732">Signal</keyword>
<keyword evidence="6" id="KW-1185">Reference proteome</keyword>
<evidence type="ECO:0000256" key="4">
    <source>
        <dbReference type="SAM" id="SignalP"/>
    </source>
</evidence>
<sequence>MKFLSFVFIFISTDFAEPKCNMVCLHIVQPLCASDGKTYSNECELLVASCIKRVTIKKVHEGACSVEEKCNFPCNKMYAPVCGSDGNIYSNECLLRVASCKKKKAISILQNTKDGNCSCPLACADEFNPVCGSDGMTYSSDCVLRRYVCLNMKPVINVKKGIC</sequence>
<dbReference type="GeneID" id="101237210"/>
<dbReference type="RefSeq" id="XP_065646277.1">
    <property type="nucleotide sequence ID" value="XM_065790205.1"/>
</dbReference>
<feature type="domain" description="Kazal-like" evidence="5">
    <location>
        <begin position="19"/>
        <end position="64"/>
    </location>
</feature>
<feature type="chain" id="PRO_5045705203" evidence="4">
    <location>
        <begin position="19"/>
        <end position="163"/>
    </location>
</feature>
<evidence type="ECO:0000256" key="1">
    <source>
        <dbReference type="ARBA" id="ARBA00022690"/>
    </source>
</evidence>
<dbReference type="Pfam" id="PF00050">
    <property type="entry name" value="Kazal_1"/>
    <property type="match status" value="2"/>
</dbReference>
<reference evidence="6" key="1">
    <citation type="submission" date="2025-05" db="UniProtKB">
        <authorList>
            <consortium name="RefSeq"/>
        </authorList>
    </citation>
    <scope>NUCLEOTIDE SEQUENCE [LARGE SCALE GENOMIC DNA]</scope>
</reference>
<dbReference type="PANTHER" id="PTHR10913:SF45">
    <property type="entry name" value="FOLLISTATIN, ISOFORM A-RELATED"/>
    <property type="match status" value="1"/>
</dbReference>